<comment type="caution">
    <text evidence="1">The sequence shown here is derived from an EMBL/GenBank/DDBJ whole genome shotgun (WGS) entry which is preliminary data.</text>
</comment>
<evidence type="ECO:0000313" key="1">
    <source>
        <dbReference type="EMBL" id="OXA57828.1"/>
    </source>
</evidence>
<proteinExistence type="predicted"/>
<organism evidence="1 2">
    <name type="scientific">Folsomia candida</name>
    <name type="common">Springtail</name>
    <dbReference type="NCBI Taxonomy" id="158441"/>
    <lineage>
        <taxon>Eukaryota</taxon>
        <taxon>Metazoa</taxon>
        <taxon>Ecdysozoa</taxon>
        <taxon>Arthropoda</taxon>
        <taxon>Hexapoda</taxon>
        <taxon>Collembola</taxon>
        <taxon>Entomobryomorpha</taxon>
        <taxon>Isotomoidea</taxon>
        <taxon>Isotomidae</taxon>
        <taxon>Proisotominae</taxon>
        <taxon>Folsomia</taxon>
    </lineage>
</organism>
<keyword evidence="2" id="KW-1185">Reference proteome</keyword>
<dbReference type="EMBL" id="LNIX01000003">
    <property type="protein sequence ID" value="OXA57828.1"/>
    <property type="molecule type" value="Genomic_DNA"/>
</dbReference>
<sequence length="246" mass="27432">MTGKTTISVFITNTIAITTFVLASTTAQYYGGHNLSPFSTMMHHSQMPQFYRGEGGGPQFHGFHDSHVMAGSPHGYQAGGHAYGGGHAHRGYHESTPPIFIHGPGGTGLRGGIEESEPIGHGHHGGGHYGGGHSYAPAQYHHKRPVVQPHIHREHVHIHNIYKVSPPHLEDMHNIHHHNVHKQHIHQPVYHKTEKNVHTNSESHKNQYKVKEYNKHNHPLTQESHKWLKPIYAGEGWGKDSVGVKE</sequence>
<evidence type="ECO:0000313" key="2">
    <source>
        <dbReference type="Proteomes" id="UP000198287"/>
    </source>
</evidence>
<dbReference type="Proteomes" id="UP000198287">
    <property type="component" value="Unassembled WGS sequence"/>
</dbReference>
<dbReference type="AlphaFoldDB" id="A0A226EKT7"/>
<name>A0A226EKT7_FOLCA</name>
<reference evidence="1 2" key="1">
    <citation type="submission" date="2015-12" db="EMBL/GenBank/DDBJ databases">
        <title>The genome of Folsomia candida.</title>
        <authorList>
            <person name="Faddeeva A."/>
            <person name="Derks M.F."/>
            <person name="Anvar Y."/>
            <person name="Smit S."/>
            <person name="Van Straalen N."/>
            <person name="Roelofs D."/>
        </authorList>
    </citation>
    <scope>NUCLEOTIDE SEQUENCE [LARGE SCALE GENOMIC DNA]</scope>
    <source>
        <strain evidence="1 2">VU population</strain>
        <tissue evidence="1">Whole body</tissue>
    </source>
</reference>
<gene>
    <name evidence="1" type="ORF">Fcan01_06516</name>
</gene>
<protein>
    <submittedName>
        <fullName evidence="1">Uncharacterized protein</fullName>
    </submittedName>
</protein>
<accession>A0A226EKT7</accession>